<feature type="transmembrane region" description="Helical" evidence="6">
    <location>
        <begin position="68"/>
        <end position="88"/>
    </location>
</feature>
<dbReference type="NCBIfam" id="TIGR02454">
    <property type="entry name" value="ECF_T_CbiQ"/>
    <property type="match status" value="1"/>
</dbReference>
<evidence type="ECO:0000313" key="7">
    <source>
        <dbReference type="EMBL" id="GFG54200.1"/>
    </source>
</evidence>
<feature type="transmembrane region" description="Helical" evidence="6">
    <location>
        <begin position="108"/>
        <end position="129"/>
    </location>
</feature>
<evidence type="ECO:0000256" key="2">
    <source>
        <dbReference type="ARBA" id="ARBA00022475"/>
    </source>
</evidence>
<keyword evidence="3 6" id="KW-0812">Transmembrane</keyword>
<dbReference type="EMBL" id="PDCP01000150">
    <property type="protein sequence ID" value="PEG33086.1"/>
    <property type="molecule type" value="Genomic_DNA"/>
</dbReference>
<dbReference type="Pfam" id="PF02361">
    <property type="entry name" value="CbiQ"/>
    <property type="match status" value="1"/>
</dbReference>
<accession>A0A2A7MN38</accession>
<protein>
    <submittedName>
        <fullName evidence="8">Cobalt ECF transporter T component CbiQ</fullName>
    </submittedName>
</protein>
<name>A0A2A7MN38_MYCAG</name>
<comment type="caution">
    <text evidence="8">The sequence shown here is derived from an EMBL/GenBank/DDBJ whole genome shotgun (WGS) entry which is preliminary data.</text>
</comment>
<keyword evidence="9" id="KW-1185">Reference proteome</keyword>
<dbReference type="Proteomes" id="UP000220914">
    <property type="component" value="Unassembled WGS sequence"/>
</dbReference>
<reference evidence="7" key="3">
    <citation type="submission" date="2020-02" db="EMBL/GenBank/DDBJ databases">
        <authorList>
            <person name="Matsumoto Y."/>
            <person name="Motooka D."/>
            <person name="Nakamura S."/>
        </authorList>
    </citation>
    <scope>NUCLEOTIDE SEQUENCE</scope>
    <source>
        <strain evidence="7">JCM 6377</strain>
    </source>
</reference>
<gene>
    <name evidence="8" type="primary">cbiQ</name>
    <name evidence="8" type="ORF">CQY20_32655</name>
    <name evidence="7" type="ORF">MAGR_56410</name>
</gene>
<evidence type="ECO:0000313" key="10">
    <source>
        <dbReference type="Proteomes" id="UP000465302"/>
    </source>
</evidence>
<evidence type="ECO:0000256" key="1">
    <source>
        <dbReference type="ARBA" id="ARBA00004651"/>
    </source>
</evidence>
<dbReference type="Proteomes" id="UP000465302">
    <property type="component" value="Unassembled WGS sequence"/>
</dbReference>
<feature type="transmembrane region" description="Helical" evidence="6">
    <location>
        <begin position="228"/>
        <end position="249"/>
    </location>
</feature>
<evidence type="ECO:0000313" key="8">
    <source>
        <dbReference type="EMBL" id="PEG33086.1"/>
    </source>
</evidence>
<evidence type="ECO:0000256" key="6">
    <source>
        <dbReference type="SAM" id="Phobius"/>
    </source>
</evidence>
<dbReference type="OrthoDB" id="4407546at2"/>
<evidence type="ECO:0000256" key="4">
    <source>
        <dbReference type="ARBA" id="ARBA00022989"/>
    </source>
</evidence>
<evidence type="ECO:0000256" key="5">
    <source>
        <dbReference type="ARBA" id="ARBA00023136"/>
    </source>
</evidence>
<dbReference type="InterPro" id="IPR003339">
    <property type="entry name" value="ABC/ECF_trnsptr_transmembrane"/>
</dbReference>
<evidence type="ECO:0000256" key="3">
    <source>
        <dbReference type="ARBA" id="ARBA00022692"/>
    </source>
</evidence>
<feature type="transmembrane region" description="Helical" evidence="6">
    <location>
        <begin position="26"/>
        <end position="56"/>
    </location>
</feature>
<dbReference type="AlphaFoldDB" id="A0A2A7MN38"/>
<reference evidence="7 10" key="2">
    <citation type="journal article" date="2019" name="Emerg. Microbes Infect.">
        <title>Comprehensive subspecies identification of 175 nontuberculous mycobacteria species based on 7547 genomic profiles.</title>
        <authorList>
            <person name="Matsumoto Y."/>
            <person name="Kinjo T."/>
            <person name="Motooka D."/>
            <person name="Nabeya D."/>
            <person name="Jung N."/>
            <person name="Uechi K."/>
            <person name="Horii T."/>
            <person name="Iida T."/>
            <person name="Fujita J."/>
            <person name="Nakamura S."/>
        </authorList>
    </citation>
    <scope>NUCLEOTIDE SEQUENCE [LARGE SCALE GENOMIC DNA]</scope>
    <source>
        <strain evidence="7 10">JCM 6377</strain>
    </source>
</reference>
<organism evidence="8 9">
    <name type="scientific">Mycolicibacterium agri</name>
    <name type="common">Mycobacterium agri</name>
    <dbReference type="NCBI Taxonomy" id="36811"/>
    <lineage>
        <taxon>Bacteria</taxon>
        <taxon>Bacillati</taxon>
        <taxon>Actinomycetota</taxon>
        <taxon>Actinomycetes</taxon>
        <taxon>Mycobacteriales</taxon>
        <taxon>Mycobacteriaceae</taxon>
        <taxon>Mycolicibacterium</taxon>
    </lineage>
</organism>
<dbReference type="InterPro" id="IPR012809">
    <property type="entry name" value="ECF_CbiQ"/>
</dbReference>
<comment type="subcellular location">
    <subcellularLocation>
        <location evidence="1">Cell membrane</location>
        <topology evidence="1">Multi-pass membrane protein</topology>
    </subcellularLocation>
</comment>
<dbReference type="PANTHER" id="PTHR43723:SF1">
    <property type="entry name" value="COBALT TRANSPORT PROTEIN CBIQ"/>
    <property type="match status" value="1"/>
</dbReference>
<dbReference type="GO" id="GO:0043190">
    <property type="term" value="C:ATP-binding cassette (ABC) transporter complex"/>
    <property type="evidence" value="ECO:0007669"/>
    <property type="project" value="InterPro"/>
</dbReference>
<dbReference type="InterPro" id="IPR052770">
    <property type="entry name" value="Cobalt_transport_CbiQ"/>
</dbReference>
<dbReference type="EMBL" id="BLKS01000001">
    <property type="protein sequence ID" value="GFG54200.1"/>
    <property type="molecule type" value="Genomic_DNA"/>
</dbReference>
<dbReference type="RefSeq" id="WP_097945305.1">
    <property type="nucleotide sequence ID" value="NZ_BLKS01000001.1"/>
</dbReference>
<dbReference type="PANTHER" id="PTHR43723">
    <property type="entry name" value="COBALT TRANSPORT PROTEIN CBIQ"/>
    <property type="match status" value="1"/>
</dbReference>
<proteinExistence type="predicted"/>
<reference evidence="8 9" key="1">
    <citation type="submission" date="2017-10" db="EMBL/GenBank/DDBJ databases">
        <title>The new phylogeny of genus Mycobacterium.</title>
        <authorList>
            <person name="Tortoli E."/>
            <person name="Trovato A."/>
            <person name="Cirillo D.M."/>
        </authorList>
    </citation>
    <scope>NUCLEOTIDE SEQUENCE [LARGE SCALE GENOMIC DNA]</scope>
    <source>
        <strain evidence="8 9">CCUG37673</strain>
    </source>
</reference>
<sequence>MGLSAGTIDAVAWRSPWRSRPVAEKAVLFGGLLVSALVLPTWPAAPLLILVCLFAARLAGVPIRHLIGCLKVPAAFILTAAASTMISVDLTEWGFSISHDTVSGAASLVARAITASMAMLLFASTTPMTSLTAALRQARVPPACVDVITVMYRLVFVLLESIAVIHQAQVSRLGYTSARRAVRSSGLLTAAVLVRSLTQAQRLEQGLAGRDFGVPMPILGEARIHPRFVALSSLTLGAVAAVSLATGALL</sequence>
<keyword evidence="4 6" id="KW-1133">Transmembrane helix</keyword>
<keyword evidence="5 6" id="KW-0472">Membrane</keyword>
<evidence type="ECO:0000313" key="9">
    <source>
        <dbReference type="Proteomes" id="UP000220914"/>
    </source>
</evidence>
<keyword evidence="2" id="KW-1003">Cell membrane</keyword>
<dbReference type="CDD" id="cd16914">
    <property type="entry name" value="EcfT"/>
    <property type="match status" value="1"/>
</dbReference>
<dbReference type="GO" id="GO:0006824">
    <property type="term" value="P:cobalt ion transport"/>
    <property type="evidence" value="ECO:0007669"/>
    <property type="project" value="InterPro"/>
</dbReference>